<evidence type="ECO:0000313" key="2">
    <source>
        <dbReference type="EMBL" id="QCD89804.1"/>
    </source>
</evidence>
<sequence length="79" mass="8671">MNLPAHIKPCSPPSMNLLAYCIESNDPSIASLRTNDTCNHCLQRYCLALPKRRQGKILRKLPGGTSPLPGAWLQSDPLS</sequence>
<organism evidence="2 3">
    <name type="scientific">Vigna unguiculata</name>
    <name type="common">Cowpea</name>
    <dbReference type="NCBI Taxonomy" id="3917"/>
    <lineage>
        <taxon>Eukaryota</taxon>
        <taxon>Viridiplantae</taxon>
        <taxon>Streptophyta</taxon>
        <taxon>Embryophyta</taxon>
        <taxon>Tracheophyta</taxon>
        <taxon>Spermatophyta</taxon>
        <taxon>Magnoliopsida</taxon>
        <taxon>eudicotyledons</taxon>
        <taxon>Gunneridae</taxon>
        <taxon>Pentapetalae</taxon>
        <taxon>rosids</taxon>
        <taxon>fabids</taxon>
        <taxon>Fabales</taxon>
        <taxon>Fabaceae</taxon>
        <taxon>Papilionoideae</taxon>
        <taxon>50 kb inversion clade</taxon>
        <taxon>NPAAA clade</taxon>
        <taxon>indigoferoid/millettioid clade</taxon>
        <taxon>Phaseoleae</taxon>
        <taxon>Vigna</taxon>
    </lineage>
</organism>
<name>A0A4D6LP52_VIGUN</name>
<gene>
    <name evidence="2" type="ORF">DEO72_LG4g754</name>
</gene>
<keyword evidence="3" id="KW-1185">Reference proteome</keyword>
<dbReference type="Proteomes" id="UP000501690">
    <property type="component" value="Linkage Group LG4"/>
</dbReference>
<evidence type="ECO:0000313" key="3">
    <source>
        <dbReference type="Proteomes" id="UP000501690"/>
    </source>
</evidence>
<accession>A0A4D6LP52</accession>
<protein>
    <submittedName>
        <fullName evidence="2">Uncharacterized protein</fullName>
    </submittedName>
</protein>
<evidence type="ECO:0000256" key="1">
    <source>
        <dbReference type="SAM" id="MobiDB-lite"/>
    </source>
</evidence>
<reference evidence="2 3" key="1">
    <citation type="submission" date="2019-04" db="EMBL/GenBank/DDBJ databases">
        <title>An improved genome assembly and genetic linkage map for asparagus bean, Vigna unguiculata ssp. sesquipedialis.</title>
        <authorList>
            <person name="Xia Q."/>
            <person name="Zhang R."/>
            <person name="Dong Y."/>
        </authorList>
    </citation>
    <scope>NUCLEOTIDE SEQUENCE [LARGE SCALE GENOMIC DNA]</scope>
    <source>
        <tissue evidence="2">Leaf</tissue>
    </source>
</reference>
<proteinExistence type="predicted"/>
<dbReference type="EMBL" id="CP039348">
    <property type="protein sequence ID" value="QCD89804.1"/>
    <property type="molecule type" value="Genomic_DNA"/>
</dbReference>
<feature type="region of interest" description="Disordered" evidence="1">
    <location>
        <begin position="58"/>
        <end position="79"/>
    </location>
</feature>
<dbReference type="AlphaFoldDB" id="A0A4D6LP52"/>